<reference evidence="1" key="1">
    <citation type="journal article" date="2023" name="Mol. Ecol. Resour.">
        <title>Chromosome-level genome assembly of a triploid poplar Populus alba 'Berolinensis'.</title>
        <authorList>
            <person name="Chen S."/>
            <person name="Yu Y."/>
            <person name="Wang X."/>
            <person name="Wang S."/>
            <person name="Zhang T."/>
            <person name="Zhou Y."/>
            <person name="He R."/>
            <person name="Meng N."/>
            <person name="Wang Y."/>
            <person name="Liu W."/>
            <person name="Liu Z."/>
            <person name="Liu J."/>
            <person name="Guo Q."/>
            <person name="Huang H."/>
            <person name="Sederoff R.R."/>
            <person name="Wang G."/>
            <person name="Qu G."/>
            <person name="Chen S."/>
        </authorList>
    </citation>
    <scope>NUCLEOTIDE SEQUENCE</scope>
    <source>
        <strain evidence="1">SC-2020</strain>
    </source>
</reference>
<sequence length="130" mass="14702">MNGKLMKIFKLTQGLVLPDPMVTLPDQLLEPPHKRLEPSLPLLEQLDPLLVEVDLDPLLLLCCWSFLRLEPSLPLLEQLNPLLVEVELDPLLLLRCWRQADHLITSLPFSSSSLSLQEATVQNTLLCCCI</sequence>
<evidence type="ECO:0000313" key="2">
    <source>
        <dbReference type="Proteomes" id="UP001164929"/>
    </source>
</evidence>
<dbReference type="AlphaFoldDB" id="A0AAD6L6U1"/>
<gene>
    <name evidence="1" type="ORF">NC653_040733</name>
</gene>
<organism evidence="1 2">
    <name type="scientific">Populus alba x Populus x berolinensis</name>
    <dbReference type="NCBI Taxonomy" id="444605"/>
    <lineage>
        <taxon>Eukaryota</taxon>
        <taxon>Viridiplantae</taxon>
        <taxon>Streptophyta</taxon>
        <taxon>Embryophyta</taxon>
        <taxon>Tracheophyta</taxon>
        <taxon>Spermatophyta</taxon>
        <taxon>Magnoliopsida</taxon>
        <taxon>eudicotyledons</taxon>
        <taxon>Gunneridae</taxon>
        <taxon>Pentapetalae</taxon>
        <taxon>rosids</taxon>
        <taxon>fabids</taxon>
        <taxon>Malpighiales</taxon>
        <taxon>Salicaceae</taxon>
        <taxon>Saliceae</taxon>
        <taxon>Populus</taxon>
    </lineage>
</organism>
<accession>A0AAD6L6U1</accession>
<dbReference type="Proteomes" id="UP001164929">
    <property type="component" value="Chromosome 19"/>
</dbReference>
<name>A0AAD6L6U1_9ROSI</name>
<keyword evidence="2" id="KW-1185">Reference proteome</keyword>
<comment type="caution">
    <text evidence="1">The sequence shown here is derived from an EMBL/GenBank/DDBJ whole genome shotgun (WGS) entry which is preliminary data.</text>
</comment>
<protein>
    <submittedName>
        <fullName evidence="1">Uncharacterized protein</fullName>
    </submittedName>
</protein>
<evidence type="ECO:0000313" key="1">
    <source>
        <dbReference type="EMBL" id="KAJ6951405.1"/>
    </source>
</evidence>
<proteinExistence type="predicted"/>
<dbReference type="EMBL" id="JAQIZT010000019">
    <property type="protein sequence ID" value="KAJ6951405.1"/>
    <property type="molecule type" value="Genomic_DNA"/>
</dbReference>